<dbReference type="InterPro" id="IPR011665">
    <property type="entry name" value="BRF1_TBP-bd_dom"/>
</dbReference>
<evidence type="ECO:0000259" key="13">
    <source>
        <dbReference type="PROSITE" id="PS51134"/>
    </source>
</evidence>
<dbReference type="Proteomes" id="UP000695022">
    <property type="component" value="Unplaced"/>
</dbReference>
<feature type="region of interest" description="Disordered" evidence="12">
    <location>
        <begin position="609"/>
        <end position="633"/>
    </location>
</feature>
<dbReference type="InterPro" id="IPR013137">
    <property type="entry name" value="Znf_TFIIB"/>
</dbReference>
<dbReference type="CDD" id="cd20554">
    <property type="entry name" value="CYCLIN_TFIIIB90_rpt2"/>
    <property type="match status" value="1"/>
</dbReference>
<keyword evidence="14" id="KW-1185">Reference proteome</keyword>
<feature type="region of interest" description="Disordered" evidence="12">
    <location>
        <begin position="327"/>
        <end position="373"/>
    </location>
</feature>
<dbReference type="SUPFAM" id="SSF47954">
    <property type="entry name" value="Cyclin-like"/>
    <property type="match status" value="2"/>
</dbReference>
<evidence type="ECO:0000313" key="16">
    <source>
        <dbReference type="RefSeq" id="XP_014673498.1"/>
    </source>
</evidence>
<proteinExistence type="inferred from homology"/>
<evidence type="ECO:0000256" key="5">
    <source>
        <dbReference type="ARBA" id="ARBA00022833"/>
    </source>
</evidence>
<keyword evidence="5" id="KW-0862">Zinc</keyword>
<dbReference type="PROSITE" id="PS51134">
    <property type="entry name" value="ZF_TFIIB"/>
    <property type="match status" value="1"/>
</dbReference>
<keyword evidence="4 11" id="KW-0863">Zinc-finger</keyword>
<evidence type="ECO:0000256" key="10">
    <source>
        <dbReference type="ARBA" id="ARBA00031009"/>
    </source>
</evidence>
<dbReference type="InterPro" id="IPR013763">
    <property type="entry name" value="Cyclin-like_dom"/>
</dbReference>
<evidence type="ECO:0000256" key="3">
    <source>
        <dbReference type="ARBA" id="ARBA00022723"/>
    </source>
</evidence>
<evidence type="ECO:0000256" key="12">
    <source>
        <dbReference type="SAM" id="MobiDB-lite"/>
    </source>
</evidence>
<feature type="region of interest" description="Disordered" evidence="12">
    <location>
        <begin position="493"/>
        <end position="534"/>
    </location>
</feature>
<evidence type="ECO:0000256" key="11">
    <source>
        <dbReference type="PROSITE-ProRule" id="PRU00469"/>
    </source>
</evidence>
<dbReference type="PANTHER" id="PTHR11618:SF4">
    <property type="entry name" value="TRANSCRIPTION FACTOR IIIB 90 KDA SUBUNIT"/>
    <property type="match status" value="1"/>
</dbReference>
<dbReference type="SMART" id="SM00385">
    <property type="entry name" value="CYCLIN"/>
    <property type="match status" value="2"/>
</dbReference>
<sequence length="658" mass="73572">MSAKTKVCSHCGSSDIDVDTARGDAVCTNCGSVLEDNIIVSEVTFQENSIGGTSVLGQFVSSEGVKSSTMGGSFHHGFGKESRAITLQNGRKKINQLGSQLQLNQHCLETAYNFYKMAVGKRLTRGRKITHVISACLYLVCRTESTAHMLLDFSDILQVNVYELGKTYLKLAQELCINVPAVDPCILIPRFSHKLEFGDKTHDVSMTALRLVQRMKRDWMHVGRRPSGLCGAALLVAARLHDFNRTQKDVLRVVKVCDGTLRKRLIEFERTPSSKLKLDQFMDIDLEEEQDPPSFTEARWKDKISKLEEMCKLTEVEGEISTLQEELDQALEKKPRRNDSSSTLDTQDDDAPEDELNEALGSEEASKEATEFVQQETLRQIHEDLDLGNYMLETADETCASAQQPPTSHIPTSLQLGFAAEDGPGPTAASLGIKESIVACMRVEPGEVAEEEDGELDLTGIDDDELDKFILTEDEVKVKTDIWTKVNAEYLQQQKEKEEREAREKAEGITKPEPKKRKKPRKKQQMQASTAGEAIEKMLQEKKISSKINYEVLRDLNRAPDVKKTEAASVAAVLSGSLDVTPVRIKREASSVQQRSAQKMKTEETIVVESGPVQYEPDEEQYHGEDYDEEDEMEEHISAAQLLGHGVADELYDEYDEA</sequence>
<dbReference type="RefSeq" id="XP_014673490.1">
    <property type="nucleotide sequence ID" value="XM_014818004.1"/>
</dbReference>
<dbReference type="RefSeq" id="XP_014673519.1">
    <property type="nucleotide sequence ID" value="XM_014818033.1"/>
</dbReference>
<reference evidence="15 16" key="1">
    <citation type="submission" date="2025-05" db="UniProtKB">
        <authorList>
            <consortium name="RefSeq"/>
        </authorList>
    </citation>
    <scope>IDENTIFICATION</scope>
</reference>
<dbReference type="RefSeq" id="XP_014673511.1">
    <property type="nucleotide sequence ID" value="XM_014818025.1"/>
</dbReference>
<feature type="compositionally biased region" description="Basic and acidic residues" evidence="12">
    <location>
        <begin position="494"/>
        <end position="513"/>
    </location>
</feature>
<dbReference type="Pfam" id="PF08271">
    <property type="entry name" value="Zn_Ribbon_TF"/>
    <property type="match status" value="1"/>
</dbReference>
<organism evidence="14 15">
    <name type="scientific">Priapulus caudatus</name>
    <name type="common">Priapulid worm</name>
    <dbReference type="NCBI Taxonomy" id="37621"/>
    <lineage>
        <taxon>Eukaryota</taxon>
        <taxon>Metazoa</taxon>
        <taxon>Ecdysozoa</taxon>
        <taxon>Scalidophora</taxon>
        <taxon>Priapulida</taxon>
        <taxon>Priapulimorpha</taxon>
        <taxon>Priapulimorphida</taxon>
        <taxon>Priapulidae</taxon>
        <taxon>Priapulus</taxon>
    </lineage>
</organism>
<comment type="subcellular location">
    <subcellularLocation>
        <location evidence="1">Nucleus</location>
    </subcellularLocation>
</comment>
<evidence type="ECO:0000256" key="6">
    <source>
        <dbReference type="ARBA" id="ARBA00023015"/>
    </source>
</evidence>
<evidence type="ECO:0000313" key="15">
    <source>
        <dbReference type="RefSeq" id="XP_014673490.1"/>
    </source>
</evidence>
<feature type="compositionally biased region" description="Basic residues" evidence="12">
    <location>
        <begin position="514"/>
        <end position="524"/>
    </location>
</feature>
<evidence type="ECO:0000256" key="9">
    <source>
        <dbReference type="ARBA" id="ARBA00023242"/>
    </source>
</evidence>
<dbReference type="CDD" id="cd20553">
    <property type="entry name" value="CYCLIN_TFIIIB90_rpt1"/>
    <property type="match status" value="1"/>
</dbReference>
<keyword evidence="7" id="KW-0010">Activator</keyword>
<dbReference type="Pfam" id="PF07741">
    <property type="entry name" value="BRF1"/>
    <property type="match status" value="1"/>
</dbReference>
<protein>
    <recommendedName>
        <fullName evidence="10">B-related factor 1</fullName>
    </recommendedName>
</protein>
<evidence type="ECO:0000313" key="17">
    <source>
        <dbReference type="RefSeq" id="XP_014673505.1"/>
    </source>
</evidence>
<gene>
    <name evidence="15 16 17 18 19" type="primary">LOC106813780</name>
</gene>
<comment type="similarity">
    <text evidence="2">Belongs to the TFIIB family.</text>
</comment>
<evidence type="ECO:0000256" key="4">
    <source>
        <dbReference type="ARBA" id="ARBA00022771"/>
    </source>
</evidence>
<evidence type="ECO:0000313" key="19">
    <source>
        <dbReference type="RefSeq" id="XP_014673519.1"/>
    </source>
</evidence>
<dbReference type="GeneID" id="106813780"/>
<feature type="compositionally biased region" description="Basic and acidic residues" evidence="12">
    <location>
        <begin position="330"/>
        <end position="339"/>
    </location>
</feature>
<evidence type="ECO:0000256" key="7">
    <source>
        <dbReference type="ARBA" id="ARBA00023159"/>
    </source>
</evidence>
<dbReference type="PRINTS" id="PR00685">
    <property type="entry name" value="TIFACTORIIB"/>
</dbReference>
<dbReference type="InterPro" id="IPR036915">
    <property type="entry name" value="Cyclin-like_sf"/>
</dbReference>
<dbReference type="Pfam" id="PF00382">
    <property type="entry name" value="TFIIB"/>
    <property type="match status" value="2"/>
</dbReference>
<dbReference type="Gene3D" id="1.20.5.650">
    <property type="entry name" value="Single helix bin"/>
    <property type="match status" value="1"/>
</dbReference>
<keyword evidence="6" id="KW-0805">Transcription regulation</keyword>
<dbReference type="RefSeq" id="XP_014673498.1">
    <property type="nucleotide sequence ID" value="XM_014818012.1"/>
</dbReference>
<dbReference type="Gene3D" id="1.10.472.10">
    <property type="entry name" value="Cyclin-like"/>
    <property type="match status" value="2"/>
</dbReference>
<feature type="compositionally biased region" description="Acidic residues" evidence="12">
    <location>
        <begin position="346"/>
        <end position="357"/>
    </location>
</feature>
<feature type="domain" description="TFIIB-type" evidence="13">
    <location>
        <begin position="4"/>
        <end position="35"/>
    </location>
</feature>
<name>A0ABM1EMR9_PRICU</name>
<keyword evidence="8" id="KW-0804">Transcription</keyword>
<keyword evidence="3" id="KW-0479">Metal-binding</keyword>
<evidence type="ECO:0000256" key="2">
    <source>
        <dbReference type="ARBA" id="ARBA00010857"/>
    </source>
</evidence>
<dbReference type="PANTHER" id="PTHR11618">
    <property type="entry name" value="TRANSCRIPTION INITIATION FACTOR IIB-RELATED"/>
    <property type="match status" value="1"/>
</dbReference>
<dbReference type="Gene3D" id="2.20.25.10">
    <property type="match status" value="1"/>
</dbReference>
<evidence type="ECO:0000256" key="8">
    <source>
        <dbReference type="ARBA" id="ARBA00023163"/>
    </source>
</evidence>
<evidence type="ECO:0000313" key="18">
    <source>
        <dbReference type="RefSeq" id="XP_014673511.1"/>
    </source>
</evidence>
<dbReference type="InterPro" id="IPR000812">
    <property type="entry name" value="TFIIB"/>
</dbReference>
<dbReference type="InterPro" id="IPR013150">
    <property type="entry name" value="TFIIB_cyclin"/>
</dbReference>
<accession>A0ABM1EMR9</accession>
<evidence type="ECO:0000256" key="1">
    <source>
        <dbReference type="ARBA" id="ARBA00004123"/>
    </source>
</evidence>
<dbReference type="SUPFAM" id="SSF57783">
    <property type="entry name" value="Zinc beta-ribbon"/>
    <property type="match status" value="1"/>
</dbReference>
<evidence type="ECO:0000313" key="14">
    <source>
        <dbReference type="Proteomes" id="UP000695022"/>
    </source>
</evidence>
<dbReference type="RefSeq" id="XP_014673505.1">
    <property type="nucleotide sequence ID" value="XM_014818019.1"/>
</dbReference>
<keyword evidence="9" id="KW-0539">Nucleus</keyword>